<dbReference type="SUPFAM" id="SSF48726">
    <property type="entry name" value="Immunoglobulin"/>
    <property type="match status" value="1"/>
</dbReference>
<evidence type="ECO:0000256" key="11">
    <source>
        <dbReference type="ARBA" id="ARBA00023137"/>
    </source>
</evidence>
<dbReference type="GO" id="GO:0010976">
    <property type="term" value="P:positive regulation of neuron projection development"/>
    <property type="evidence" value="ECO:0007669"/>
    <property type="project" value="TreeGrafter"/>
</dbReference>
<dbReference type="GO" id="GO:0043235">
    <property type="term" value="C:receptor complex"/>
    <property type="evidence" value="ECO:0007669"/>
    <property type="project" value="TreeGrafter"/>
</dbReference>
<dbReference type="AlphaFoldDB" id="A0A8S4A9I9"/>
<gene>
    <name evidence="16" type="ORF">MMEN_LOCUS1720</name>
</gene>
<evidence type="ECO:0000256" key="12">
    <source>
        <dbReference type="ARBA" id="ARBA00023170"/>
    </source>
</evidence>
<dbReference type="GO" id="GO:0043121">
    <property type="term" value="F:neurotrophin binding"/>
    <property type="evidence" value="ECO:0007669"/>
    <property type="project" value="TreeGrafter"/>
</dbReference>
<dbReference type="PRINTS" id="PR00109">
    <property type="entry name" value="TYRKINASE"/>
</dbReference>
<accession>A0A8S4A9I9</accession>
<dbReference type="GO" id="GO:0030424">
    <property type="term" value="C:axon"/>
    <property type="evidence" value="ECO:0007669"/>
    <property type="project" value="TreeGrafter"/>
</dbReference>
<evidence type="ECO:0000256" key="4">
    <source>
        <dbReference type="ARBA" id="ARBA00022679"/>
    </source>
</evidence>
<dbReference type="InterPro" id="IPR002011">
    <property type="entry name" value="Tyr_kinase_rcpt_2_CS"/>
</dbReference>
<keyword evidence="4" id="KW-0808">Transferase</keyword>
<dbReference type="SMART" id="SM00219">
    <property type="entry name" value="TyrKc"/>
    <property type="match status" value="1"/>
</dbReference>
<keyword evidence="6" id="KW-0547">Nucleotide-binding</keyword>
<dbReference type="InterPro" id="IPR000719">
    <property type="entry name" value="Prot_kinase_dom"/>
</dbReference>
<evidence type="ECO:0000256" key="9">
    <source>
        <dbReference type="ARBA" id="ARBA00022989"/>
    </source>
</evidence>
<organism evidence="16 17">
    <name type="scientific">Menidia menidia</name>
    <name type="common">Atlantic silverside</name>
    <dbReference type="NCBI Taxonomy" id="238744"/>
    <lineage>
        <taxon>Eukaryota</taxon>
        <taxon>Metazoa</taxon>
        <taxon>Chordata</taxon>
        <taxon>Craniata</taxon>
        <taxon>Vertebrata</taxon>
        <taxon>Euteleostomi</taxon>
        <taxon>Actinopterygii</taxon>
        <taxon>Neopterygii</taxon>
        <taxon>Teleostei</taxon>
        <taxon>Neoteleostei</taxon>
        <taxon>Acanthomorphata</taxon>
        <taxon>Ovalentaria</taxon>
        <taxon>Atherinomorphae</taxon>
        <taxon>Atheriniformes</taxon>
        <taxon>Atherinopsidae</taxon>
        <taxon>Menidiinae</taxon>
        <taxon>Menidia</taxon>
    </lineage>
</organism>
<evidence type="ECO:0000313" key="16">
    <source>
        <dbReference type="EMBL" id="CAG5865159.1"/>
    </source>
</evidence>
<dbReference type="GO" id="GO:0007169">
    <property type="term" value="P:cell surface receptor protein tyrosine kinase signaling pathway"/>
    <property type="evidence" value="ECO:0007669"/>
    <property type="project" value="InterPro"/>
</dbReference>
<keyword evidence="8" id="KW-0067">ATP-binding</keyword>
<dbReference type="EMBL" id="CAJRST010000003">
    <property type="protein sequence ID" value="CAG5865159.1"/>
    <property type="molecule type" value="Genomic_DNA"/>
</dbReference>
<keyword evidence="10" id="KW-0472">Membrane</keyword>
<keyword evidence="12" id="KW-0675">Receptor</keyword>
<keyword evidence="13" id="KW-0325">Glycoprotein</keyword>
<dbReference type="GO" id="GO:0038180">
    <property type="term" value="P:nerve growth factor signaling pathway"/>
    <property type="evidence" value="ECO:0007669"/>
    <property type="project" value="TreeGrafter"/>
</dbReference>
<dbReference type="Gene3D" id="1.10.510.10">
    <property type="entry name" value="Transferase(Phosphotransferase) domain 1"/>
    <property type="match status" value="2"/>
</dbReference>
<dbReference type="InterPro" id="IPR050122">
    <property type="entry name" value="RTK"/>
</dbReference>
<dbReference type="InterPro" id="IPR020635">
    <property type="entry name" value="Tyr_kinase_cat_dom"/>
</dbReference>
<dbReference type="GO" id="GO:0005886">
    <property type="term" value="C:plasma membrane"/>
    <property type="evidence" value="ECO:0007669"/>
    <property type="project" value="TreeGrafter"/>
</dbReference>
<comment type="catalytic activity">
    <reaction evidence="14">
        <text>L-tyrosyl-[protein] + ATP = O-phospho-L-tyrosyl-[protein] + ADP + H(+)</text>
        <dbReference type="Rhea" id="RHEA:10596"/>
        <dbReference type="Rhea" id="RHEA-COMP:10136"/>
        <dbReference type="Rhea" id="RHEA-COMP:20101"/>
        <dbReference type="ChEBI" id="CHEBI:15378"/>
        <dbReference type="ChEBI" id="CHEBI:30616"/>
        <dbReference type="ChEBI" id="CHEBI:46858"/>
        <dbReference type="ChEBI" id="CHEBI:61978"/>
        <dbReference type="ChEBI" id="CHEBI:456216"/>
        <dbReference type="EC" id="2.7.10.1"/>
    </reaction>
</comment>
<reference evidence="16" key="1">
    <citation type="submission" date="2021-05" db="EMBL/GenBank/DDBJ databases">
        <authorList>
            <person name="Tigano A."/>
        </authorList>
    </citation>
    <scope>NUCLEOTIDE SEQUENCE</scope>
</reference>
<feature type="domain" description="Protein kinase" evidence="15">
    <location>
        <begin position="1"/>
        <end position="257"/>
    </location>
</feature>
<keyword evidence="17" id="KW-1185">Reference proteome</keyword>
<protein>
    <recommendedName>
        <fullName evidence="2">receptor protein-tyrosine kinase</fullName>
        <ecNumber evidence="2">2.7.10.1</ecNumber>
    </recommendedName>
</protein>
<keyword evidence="7" id="KW-0418">Kinase</keyword>
<dbReference type="GO" id="GO:0004714">
    <property type="term" value="F:transmembrane receptor protein tyrosine kinase activity"/>
    <property type="evidence" value="ECO:0007669"/>
    <property type="project" value="UniProtKB-EC"/>
</dbReference>
<dbReference type="GO" id="GO:0005030">
    <property type="term" value="F:neurotrophin receptor activity"/>
    <property type="evidence" value="ECO:0007669"/>
    <property type="project" value="TreeGrafter"/>
</dbReference>
<keyword evidence="9" id="KW-1133">Transmembrane helix</keyword>
<dbReference type="InterPro" id="IPR008266">
    <property type="entry name" value="Tyr_kinase_AS"/>
</dbReference>
<evidence type="ECO:0000259" key="15">
    <source>
        <dbReference type="PROSITE" id="PS50011"/>
    </source>
</evidence>
<dbReference type="Proteomes" id="UP000677803">
    <property type="component" value="Unassembled WGS sequence"/>
</dbReference>
<comment type="caution">
    <text evidence="16">The sequence shown here is derived from an EMBL/GenBank/DDBJ whole genome shotgun (WGS) entry which is preliminary data.</text>
</comment>
<dbReference type="FunFam" id="1.10.510.10:FF:000667">
    <property type="entry name" value="Tyrosine-protein kinase receptor"/>
    <property type="match status" value="1"/>
</dbReference>
<dbReference type="Pfam" id="PF07714">
    <property type="entry name" value="PK_Tyr_Ser-Thr"/>
    <property type="match status" value="1"/>
</dbReference>
<evidence type="ECO:0000313" key="17">
    <source>
        <dbReference type="Proteomes" id="UP000677803"/>
    </source>
</evidence>
<keyword evidence="11" id="KW-0829">Tyrosine-protein kinase</keyword>
<proteinExistence type="predicted"/>
<dbReference type="PROSITE" id="PS00109">
    <property type="entry name" value="PROTEIN_KINASE_TYR"/>
    <property type="match status" value="1"/>
</dbReference>
<evidence type="ECO:0000256" key="10">
    <source>
        <dbReference type="ARBA" id="ARBA00023136"/>
    </source>
</evidence>
<comment type="subcellular location">
    <subcellularLocation>
        <location evidence="1">Membrane</location>
        <topology evidence="1">Single-pass type I membrane protein</topology>
    </subcellularLocation>
</comment>
<evidence type="ECO:0000256" key="2">
    <source>
        <dbReference type="ARBA" id="ARBA00011902"/>
    </source>
</evidence>
<evidence type="ECO:0000256" key="7">
    <source>
        <dbReference type="ARBA" id="ARBA00022777"/>
    </source>
</evidence>
<evidence type="ECO:0000256" key="1">
    <source>
        <dbReference type="ARBA" id="ARBA00004479"/>
    </source>
</evidence>
<evidence type="ECO:0000256" key="8">
    <source>
        <dbReference type="ARBA" id="ARBA00022840"/>
    </source>
</evidence>
<keyword evidence="5" id="KW-0812">Transmembrane</keyword>
<keyword evidence="3" id="KW-0597">Phosphoprotein</keyword>
<sequence>MNDAVQQHNWCFPFVVDGNPEPRISWLRDGVPIVDNDYVFTDTLKDANESTRQDFQREAELLTVLQHQHVVRFYGVCTDGEPLAMVFEYMRHGDLNRFLRAHGPDARILEETKMAPVGQLTLPQMLHITAQIASGMVYLASLHFVHRDLATRNCLVGEGLVVKIGDFGMSRDIYSTDYYRIFTYGKQPWYQLSNSEAIECITQGRELERPRTCPKEVYDLMQGCWQREPQQRMVIKDIHSRLLALVKNPPVYLDILG</sequence>
<evidence type="ECO:0000256" key="13">
    <source>
        <dbReference type="ARBA" id="ARBA00023180"/>
    </source>
</evidence>
<name>A0A8S4A9I9_9TELE</name>
<dbReference type="InterPro" id="IPR036179">
    <property type="entry name" value="Ig-like_dom_sf"/>
</dbReference>
<dbReference type="GO" id="GO:0005524">
    <property type="term" value="F:ATP binding"/>
    <property type="evidence" value="ECO:0007669"/>
    <property type="project" value="UniProtKB-KW"/>
</dbReference>
<dbReference type="PANTHER" id="PTHR24416:SF370">
    <property type="entry name" value="HIGH AFFINITY NERVE GROWTH FACTOR RECEPTOR"/>
    <property type="match status" value="1"/>
</dbReference>
<evidence type="ECO:0000256" key="5">
    <source>
        <dbReference type="ARBA" id="ARBA00022692"/>
    </source>
</evidence>
<dbReference type="EC" id="2.7.10.1" evidence="2"/>
<dbReference type="InterPro" id="IPR001245">
    <property type="entry name" value="Ser-Thr/Tyr_kinase_cat_dom"/>
</dbReference>
<dbReference type="PROSITE" id="PS50011">
    <property type="entry name" value="PROTEIN_KINASE_DOM"/>
    <property type="match status" value="1"/>
</dbReference>
<dbReference type="GO" id="GO:0051897">
    <property type="term" value="P:positive regulation of phosphatidylinositol 3-kinase/protein kinase B signal transduction"/>
    <property type="evidence" value="ECO:0007669"/>
    <property type="project" value="TreeGrafter"/>
</dbReference>
<dbReference type="OrthoDB" id="10005095at2759"/>
<dbReference type="InterPro" id="IPR011009">
    <property type="entry name" value="Kinase-like_dom_sf"/>
</dbReference>
<dbReference type="PROSITE" id="PS00239">
    <property type="entry name" value="RECEPTOR_TYR_KIN_II"/>
    <property type="match status" value="1"/>
</dbReference>
<dbReference type="Gene3D" id="3.30.200.20">
    <property type="entry name" value="Phosphorylase Kinase, domain 1"/>
    <property type="match status" value="1"/>
</dbReference>
<evidence type="ECO:0000256" key="3">
    <source>
        <dbReference type="ARBA" id="ARBA00022553"/>
    </source>
</evidence>
<evidence type="ECO:0000256" key="14">
    <source>
        <dbReference type="ARBA" id="ARBA00051243"/>
    </source>
</evidence>
<dbReference type="PANTHER" id="PTHR24416">
    <property type="entry name" value="TYROSINE-PROTEIN KINASE RECEPTOR"/>
    <property type="match status" value="1"/>
</dbReference>
<evidence type="ECO:0000256" key="6">
    <source>
        <dbReference type="ARBA" id="ARBA00022741"/>
    </source>
</evidence>
<dbReference type="SUPFAM" id="SSF56112">
    <property type="entry name" value="Protein kinase-like (PK-like)"/>
    <property type="match status" value="1"/>
</dbReference>